<comment type="subunit">
    <text evidence="19">Component of the cbb3-type cytochrome c oxidase.</text>
</comment>
<evidence type="ECO:0000256" key="9">
    <source>
        <dbReference type="ARBA" id="ARBA00022692"/>
    </source>
</evidence>
<keyword evidence="15 19" id="KW-0560">Oxidoreductase</keyword>
<feature type="transmembrane region" description="Helical" evidence="22">
    <location>
        <begin position="7"/>
        <end position="26"/>
    </location>
</feature>
<feature type="binding site" description="covalent" evidence="21">
    <location>
        <position position="238"/>
    </location>
    <ligand>
        <name>heme c</name>
        <dbReference type="ChEBI" id="CHEBI:61717"/>
        <label>2</label>
    </ligand>
</feature>
<sequence length="311" mass="33542">MIRQPASVFIIVFTAINIVACLWLMWWTARTRVPVADTSDQKSAEGSGATGHVWDGDLEELNNPLPRWWLGLFIVTILFGAAYLTFYPGMGNFAGTSKWSSVGQYEEQVARQRANFEERLASLQDRSLTELANNGNAMATAKNLYSANCAGCHGSDARGAKGFPNLTDQDWLWGGDEQRLLETIAQGRHGMMPALGGALGEQGVNEVASYVVSLSGGKAPADWVAAGQQRFATLCVGCHGVDAKGNAMLGAPNLTDNIWLHGGDFDTVRATITNGRDNQMPAHRDLLGDTKVKLLAAYVLSLNEAQMHAAN</sequence>
<comment type="cofactor">
    <cofactor evidence="19 21">
        <name>heme c</name>
        <dbReference type="ChEBI" id="CHEBI:61717"/>
    </cofactor>
    <text evidence="19 21">Binds 2 heme C groups per subunit.</text>
</comment>
<keyword evidence="8 19" id="KW-0679">Respiratory chain</keyword>
<feature type="binding site" description="covalent" evidence="21">
    <location>
        <position position="149"/>
    </location>
    <ligand>
        <name>heme c</name>
        <dbReference type="ChEBI" id="CHEBI:61717"/>
        <label>1</label>
    </ligand>
</feature>
<feature type="binding site" description="axial binding residue" evidence="20">
    <location>
        <position position="280"/>
    </location>
    <ligand>
        <name>heme c</name>
        <dbReference type="ChEBI" id="CHEBI:61717"/>
        <label>1</label>
    </ligand>
    <ligandPart>
        <name>Fe</name>
        <dbReference type="ChEBI" id="CHEBI:18248"/>
    </ligandPart>
</feature>
<dbReference type="Proteomes" id="UP000445000">
    <property type="component" value="Unassembled WGS sequence"/>
</dbReference>
<evidence type="ECO:0000256" key="6">
    <source>
        <dbReference type="ARBA" id="ARBA00022519"/>
    </source>
</evidence>
<keyword evidence="18 19" id="KW-0472">Membrane</keyword>
<dbReference type="Pfam" id="PF14715">
    <property type="entry name" value="FixP_N"/>
    <property type="match status" value="1"/>
</dbReference>
<comment type="function">
    <text evidence="19">C-type cytochrome. Part of the cbb3-type cytochrome c oxidase complex.</text>
</comment>
<keyword evidence="14 22" id="KW-1133">Transmembrane helix</keyword>
<comment type="caution">
    <text evidence="24">The sequence shown here is derived from an EMBL/GenBank/DDBJ whole genome shotgun (WGS) entry which is preliminary data.</text>
</comment>
<feature type="domain" description="Cytochrome c" evidence="23">
    <location>
        <begin position="136"/>
        <end position="215"/>
    </location>
</feature>
<reference evidence="25" key="1">
    <citation type="submission" date="2020-01" db="EMBL/GenBank/DDBJ databases">
        <title>'Steroidobacter agaridevorans' sp. nov., agar-degrading bacteria isolated from rhizosphere soils.</title>
        <authorList>
            <person name="Ikenaga M."/>
            <person name="Kataoka M."/>
            <person name="Murouchi A."/>
            <person name="Katsuragi S."/>
            <person name="Sakai M."/>
        </authorList>
    </citation>
    <scope>NUCLEOTIDE SEQUENCE [LARGE SCALE GENOMIC DNA]</scope>
    <source>
        <strain evidence="25">YU21-B</strain>
    </source>
</reference>
<proteinExistence type="inferred from homology"/>
<feature type="binding site" description="covalent" evidence="21">
    <location>
        <position position="235"/>
    </location>
    <ligand>
        <name>heme c</name>
        <dbReference type="ChEBI" id="CHEBI:61717"/>
        <label>2</label>
    </ligand>
</feature>
<evidence type="ECO:0000256" key="21">
    <source>
        <dbReference type="PIRSR" id="PIRSR000006-2"/>
    </source>
</evidence>
<dbReference type="Pfam" id="PF13442">
    <property type="entry name" value="Cytochrome_CBB3"/>
    <property type="match status" value="2"/>
</dbReference>
<dbReference type="InterPro" id="IPR008168">
    <property type="entry name" value="Cyt_C_IC"/>
</dbReference>
<dbReference type="EMBL" id="BLJN01000007">
    <property type="protein sequence ID" value="GFE83749.1"/>
    <property type="molecule type" value="Genomic_DNA"/>
</dbReference>
<feature type="domain" description="Cytochrome c" evidence="23">
    <location>
        <begin position="222"/>
        <end position="303"/>
    </location>
</feature>
<protein>
    <recommendedName>
        <fullName evidence="19">Cbb3-type cytochrome c oxidase subunit</fullName>
    </recommendedName>
</protein>
<keyword evidence="6 19" id="KW-0997">Cell inner membrane</keyword>
<evidence type="ECO:0000256" key="20">
    <source>
        <dbReference type="PIRSR" id="PIRSR000006-1"/>
    </source>
</evidence>
<dbReference type="InterPro" id="IPR036909">
    <property type="entry name" value="Cyt_c-like_dom_sf"/>
</dbReference>
<evidence type="ECO:0000256" key="4">
    <source>
        <dbReference type="ARBA" id="ARBA00022448"/>
    </source>
</evidence>
<dbReference type="InterPro" id="IPR050597">
    <property type="entry name" value="Cytochrome_c_Oxidase_Subunit"/>
</dbReference>
<evidence type="ECO:0000256" key="5">
    <source>
        <dbReference type="ARBA" id="ARBA00022475"/>
    </source>
</evidence>
<dbReference type="InterPro" id="IPR032858">
    <property type="entry name" value="CcoP_N"/>
</dbReference>
<keyword evidence="7 19" id="KW-0349">Heme</keyword>
<organism evidence="24 25">
    <name type="scientific">Steroidobacter agaridevorans</name>
    <dbReference type="NCBI Taxonomy" id="2695856"/>
    <lineage>
        <taxon>Bacteria</taxon>
        <taxon>Pseudomonadati</taxon>
        <taxon>Pseudomonadota</taxon>
        <taxon>Gammaproteobacteria</taxon>
        <taxon>Steroidobacterales</taxon>
        <taxon>Steroidobacteraceae</taxon>
        <taxon>Steroidobacter</taxon>
    </lineage>
</organism>
<keyword evidence="12 19" id="KW-0375">Hydrogen ion transport</keyword>
<evidence type="ECO:0000256" key="8">
    <source>
        <dbReference type="ARBA" id="ARBA00022660"/>
    </source>
</evidence>
<evidence type="ECO:0000313" key="24">
    <source>
        <dbReference type="EMBL" id="GFE83749.1"/>
    </source>
</evidence>
<evidence type="ECO:0000256" key="22">
    <source>
        <dbReference type="SAM" id="Phobius"/>
    </source>
</evidence>
<feature type="binding site" description="covalent" evidence="21">
    <location>
        <position position="152"/>
    </location>
    <ligand>
        <name>heme c</name>
        <dbReference type="ChEBI" id="CHEBI:61717"/>
        <label>1</label>
    </ligand>
</feature>
<keyword evidence="5 19" id="KW-1003">Cell membrane</keyword>
<evidence type="ECO:0000256" key="11">
    <source>
        <dbReference type="ARBA" id="ARBA00022737"/>
    </source>
</evidence>
<dbReference type="InterPro" id="IPR038414">
    <property type="entry name" value="CcoP_N_sf"/>
</dbReference>
<dbReference type="SUPFAM" id="SSF46626">
    <property type="entry name" value="Cytochrome c"/>
    <property type="match status" value="2"/>
</dbReference>
<dbReference type="PRINTS" id="PR00605">
    <property type="entry name" value="CYTCHROMECIC"/>
</dbReference>
<evidence type="ECO:0000256" key="13">
    <source>
        <dbReference type="ARBA" id="ARBA00022982"/>
    </source>
</evidence>
<evidence type="ECO:0000256" key="3">
    <source>
        <dbReference type="ARBA" id="ARBA00006113"/>
    </source>
</evidence>
<dbReference type="Gene3D" id="6.10.280.130">
    <property type="match status" value="1"/>
</dbReference>
<dbReference type="PROSITE" id="PS51007">
    <property type="entry name" value="CYTC"/>
    <property type="match status" value="2"/>
</dbReference>
<keyword evidence="4 19" id="KW-0813">Transport</keyword>
<feature type="binding site" description="axial binding residue" evidence="20">
    <location>
        <position position="153"/>
    </location>
    <ligand>
        <name>heme c</name>
        <dbReference type="ChEBI" id="CHEBI:61717"/>
        <label>1</label>
    </ligand>
    <ligandPart>
        <name>Fe</name>
        <dbReference type="ChEBI" id="CHEBI:18248"/>
    </ligandPart>
</feature>
<comment type="subcellular location">
    <subcellularLocation>
        <location evidence="1 19">Cell inner membrane</location>
    </subcellularLocation>
</comment>
<dbReference type="PANTHER" id="PTHR33751:SF1">
    <property type="entry name" value="CBB3-TYPE CYTOCHROME C OXIDASE SUBUNIT FIXP"/>
    <property type="match status" value="1"/>
</dbReference>
<dbReference type="InterPro" id="IPR009056">
    <property type="entry name" value="Cyt_c-like_dom"/>
</dbReference>
<feature type="binding site" description="axial binding residue" evidence="20">
    <location>
        <position position="192"/>
    </location>
    <ligand>
        <name>heme c</name>
        <dbReference type="ChEBI" id="CHEBI:61717"/>
        <label>2</label>
    </ligand>
    <ligandPart>
        <name>Fe</name>
        <dbReference type="ChEBI" id="CHEBI:18248"/>
    </ligandPart>
</feature>
<dbReference type="GO" id="GO:0005506">
    <property type="term" value="F:iron ion binding"/>
    <property type="evidence" value="ECO:0007669"/>
    <property type="project" value="InterPro"/>
</dbReference>
<evidence type="ECO:0000256" key="1">
    <source>
        <dbReference type="ARBA" id="ARBA00004533"/>
    </source>
</evidence>
<keyword evidence="10 19" id="KW-0479">Metal-binding</keyword>
<name>A0A829YKM4_9GAMM</name>
<dbReference type="NCBIfam" id="TIGR00782">
    <property type="entry name" value="ccoP"/>
    <property type="match status" value="1"/>
</dbReference>
<evidence type="ECO:0000313" key="25">
    <source>
        <dbReference type="Proteomes" id="UP000445000"/>
    </source>
</evidence>
<evidence type="ECO:0000256" key="2">
    <source>
        <dbReference type="ARBA" id="ARBA00004673"/>
    </source>
</evidence>
<keyword evidence="17 19" id="KW-0406">Ion transport</keyword>
<dbReference type="GO" id="GO:0005886">
    <property type="term" value="C:plasma membrane"/>
    <property type="evidence" value="ECO:0007669"/>
    <property type="project" value="UniProtKB-SubCell"/>
</dbReference>
<evidence type="ECO:0000256" key="17">
    <source>
        <dbReference type="ARBA" id="ARBA00023065"/>
    </source>
</evidence>
<dbReference type="PIRSF" id="PIRSF000006">
    <property type="entry name" value="Cbb3-Cox_fixP"/>
    <property type="match status" value="1"/>
</dbReference>
<dbReference type="GO" id="GO:0009055">
    <property type="term" value="F:electron transfer activity"/>
    <property type="evidence" value="ECO:0007669"/>
    <property type="project" value="InterPro"/>
</dbReference>
<dbReference type="GO" id="GO:0006119">
    <property type="term" value="P:oxidative phosphorylation"/>
    <property type="evidence" value="ECO:0007669"/>
    <property type="project" value="UniProtKB-UniPathway"/>
</dbReference>
<evidence type="ECO:0000256" key="12">
    <source>
        <dbReference type="ARBA" id="ARBA00022781"/>
    </source>
</evidence>
<dbReference type="GO" id="GO:1902600">
    <property type="term" value="P:proton transmembrane transport"/>
    <property type="evidence" value="ECO:0007669"/>
    <property type="project" value="UniProtKB-KW"/>
</dbReference>
<evidence type="ECO:0000256" key="7">
    <source>
        <dbReference type="ARBA" id="ARBA00022617"/>
    </source>
</evidence>
<evidence type="ECO:0000259" key="23">
    <source>
        <dbReference type="PROSITE" id="PS51007"/>
    </source>
</evidence>
<keyword evidence="25" id="KW-1185">Reference proteome</keyword>
<comment type="similarity">
    <text evidence="3 19">Belongs to the CcoP / FixP family.</text>
</comment>
<evidence type="ECO:0000256" key="16">
    <source>
        <dbReference type="ARBA" id="ARBA00023004"/>
    </source>
</evidence>
<evidence type="ECO:0000256" key="18">
    <source>
        <dbReference type="ARBA" id="ARBA00023136"/>
    </source>
</evidence>
<comment type="pathway">
    <text evidence="2 19">Energy metabolism; oxidative phosphorylation.</text>
</comment>
<evidence type="ECO:0000256" key="15">
    <source>
        <dbReference type="ARBA" id="ARBA00023002"/>
    </source>
</evidence>
<dbReference type="RefSeq" id="WP_161815377.1">
    <property type="nucleotide sequence ID" value="NZ_BLJN01000007.1"/>
</dbReference>
<dbReference type="GO" id="GO:0020037">
    <property type="term" value="F:heme binding"/>
    <property type="evidence" value="ECO:0007669"/>
    <property type="project" value="InterPro"/>
</dbReference>
<gene>
    <name evidence="24" type="ORF">GCM10011487_57490</name>
</gene>
<accession>A0A829YKM4</accession>
<dbReference type="PANTHER" id="PTHR33751">
    <property type="entry name" value="CBB3-TYPE CYTOCHROME C OXIDASE SUBUNIT FIXP"/>
    <property type="match status" value="1"/>
</dbReference>
<evidence type="ECO:0000256" key="19">
    <source>
        <dbReference type="PIRNR" id="PIRNR000006"/>
    </source>
</evidence>
<keyword evidence="9 22" id="KW-0812">Transmembrane</keyword>
<evidence type="ECO:0000256" key="14">
    <source>
        <dbReference type="ARBA" id="ARBA00022989"/>
    </source>
</evidence>
<keyword evidence="13 19" id="KW-0249">Electron transport</keyword>
<dbReference type="UniPathway" id="UPA00705"/>
<evidence type="ECO:0000256" key="10">
    <source>
        <dbReference type="ARBA" id="ARBA00022723"/>
    </source>
</evidence>
<dbReference type="GO" id="GO:0016491">
    <property type="term" value="F:oxidoreductase activity"/>
    <property type="evidence" value="ECO:0007669"/>
    <property type="project" value="UniProtKB-KW"/>
</dbReference>
<feature type="binding site" description="axial binding residue" evidence="20">
    <location>
        <position position="239"/>
    </location>
    <ligand>
        <name>heme c</name>
        <dbReference type="ChEBI" id="CHEBI:61717"/>
        <label>2</label>
    </ligand>
    <ligandPart>
        <name>Fe</name>
        <dbReference type="ChEBI" id="CHEBI:18248"/>
    </ligandPart>
</feature>
<dbReference type="AlphaFoldDB" id="A0A829YKM4"/>
<keyword evidence="11" id="KW-0677">Repeat</keyword>
<feature type="transmembrane region" description="Helical" evidence="22">
    <location>
        <begin position="68"/>
        <end position="87"/>
    </location>
</feature>
<dbReference type="Gene3D" id="1.10.760.10">
    <property type="entry name" value="Cytochrome c-like domain"/>
    <property type="match status" value="2"/>
</dbReference>
<keyword evidence="16 19" id="KW-0408">Iron</keyword>
<dbReference type="InterPro" id="IPR004678">
    <property type="entry name" value="Cyt_c_oxidase_cbb3_su3"/>
</dbReference>